<name>A0A7V9VY43_9GAMM</name>
<organism evidence="2 4">
    <name type="scientific">Billgrantia kenyensis</name>
    <dbReference type="NCBI Taxonomy" id="321266"/>
    <lineage>
        <taxon>Bacteria</taxon>
        <taxon>Pseudomonadati</taxon>
        <taxon>Pseudomonadota</taxon>
        <taxon>Gammaproteobacteria</taxon>
        <taxon>Oceanospirillales</taxon>
        <taxon>Halomonadaceae</taxon>
        <taxon>Billgrantia</taxon>
    </lineage>
</organism>
<keyword evidence="1" id="KW-0732">Signal</keyword>
<reference evidence="2 4" key="2">
    <citation type="submission" date="2020-07" db="EMBL/GenBank/DDBJ databases">
        <title>Identification of Halomonas strains.</title>
        <authorList>
            <person name="Xiao Z."/>
            <person name="Shen J."/>
        </authorList>
    </citation>
    <scope>NUCLEOTIDE SEQUENCE [LARGE SCALE GENOMIC DNA]</scope>
    <source>
        <strain evidence="2 4">DSM 17331</strain>
    </source>
</reference>
<dbReference type="Gene3D" id="3.40.50.1240">
    <property type="entry name" value="Phosphoglycerate mutase-like"/>
    <property type="match status" value="1"/>
</dbReference>
<evidence type="ECO:0000313" key="2">
    <source>
        <dbReference type="EMBL" id="MBA2777583.1"/>
    </source>
</evidence>
<protein>
    <submittedName>
        <fullName evidence="2">Histidine phosphatase family protein</fullName>
    </submittedName>
</protein>
<dbReference type="InterPro" id="IPR013078">
    <property type="entry name" value="His_Pase_superF_clade-1"/>
</dbReference>
<dbReference type="AlphaFoldDB" id="A0A7V9VY43"/>
<dbReference type="Proteomes" id="UP000518091">
    <property type="component" value="Unassembled WGS sequence"/>
</dbReference>
<accession>A0A7V9VY43</accession>
<dbReference type="EMBL" id="JABFUB010000001">
    <property type="protein sequence ID" value="MCG6660253.1"/>
    <property type="molecule type" value="Genomic_DNA"/>
</dbReference>
<feature type="signal peptide" evidence="1">
    <location>
        <begin position="1"/>
        <end position="30"/>
    </location>
</feature>
<reference evidence="3 5" key="1">
    <citation type="submission" date="2020-05" db="EMBL/GenBank/DDBJ databases">
        <title>Comparative genomic analysis of denitrifying bacteria from Halomonas genus.</title>
        <authorList>
            <person name="Wang L."/>
            <person name="Shao Z."/>
        </authorList>
    </citation>
    <scope>NUCLEOTIDE SEQUENCE [LARGE SCALE GENOMIC DNA]</scope>
    <source>
        <strain evidence="3 5">DSM 17331</strain>
    </source>
</reference>
<evidence type="ECO:0000313" key="3">
    <source>
        <dbReference type="EMBL" id="MCG6660253.1"/>
    </source>
</evidence>
<dbReference type="CDD" id="cd07067">
    <property type="entry name" value="HP_PGM_like"/>
    <property type="match status" value="1"/>
</dbReference>
<dbReference type="SUPFAM" id="SSF53254">
    <property type="entry name" value="Phosphoglycerate mutase-like"/>
    <property type="match status" value="1"/>
</dbReference>
<keyword evidence="5" id="KW-1185">Reference proteome</keyword>
<feature type="chain" id="PRO_5030701437" evidence="1">
    <location>
        <begin position="31"/>
        <end position="218"/>
    </location>
</feature>
<dbReference type="InterPro" id="IPR029033">
    <property type="entry name" value="His_PPase_superfam"/>
</dbReference>
<dbReference type="Proteomes" id="UP000814353">
    <property type="component" value="Unassembled WGS sequence"/>
</dbReference>
<comment type="caution">
    <text evidence="2">The sequence shown here is derived from an EMBL/GenBank/DDBJ whole genome shotgun (WGS) entry which is preliminary data.</text>
</comment>
<sequence>MLLNKLKRRLLASLLPGSALLVLVCLPATAEEHLSVEPSPGLLSALQQGGFVLYLRHAPTDTSIPDQVPVDFDDCTTQRPLSGEGRQVVKDVAEHMARHAWPIEDPIIVSPFCRTQETARILFPDKPQQIDTMLRYTAAMTDDEKRPVIDHTGKMLSLPVEGNANRMIVAHGPNLADLMDYFPPEGTLVIFSPLDEEGYLYHASIPPDLWASLAFEAP</sequence>
<dbReference type="EMBL" id="JACEFT010000001">
    <property type="protein sequence ID" value="MBA2777583.1"/>
    <property type="molecule type" value="Genomic_DNA"/>
</dbReference>
<proteinExistence type="predicted"/>
<evidence type="ECO:0000313" key="5">
    <source>
        <dbReference type="Proteomes" id="UP000814353"/>
    </source>
</evidence>
<dbReference type="RefSeq" id="WP_181513082.1">
    <property type="nucleotide sequence ID" value="NZ_JABFUB010000001.1"/>
</dbReference>
<evidence type="ECO:0000256" key="1">
    <source>
        <dbReference type="SAM" id="SignalP"/>
    </source>
</evidence>
<evidence type="ECO:0000313" key="4">
    <source>
        <dbReference type="Proteomes" id="UP000518091"/>
    </source>
</evidence>
<gene>
    <name evidence="2" type="ORF">H1D44_01580</name>
    <name evidence="3" type="ORF">HOP48_01660</name>
</gene>